<keyword evidence="1" id="KW-0328">Glycosyltransferase</keyword>
<protein>
    <recommendedName>
        <fullName evidence="5">Trehalose-6-phosphate synthase</fullName>
    </recommendedName>
</protein>
<accession>A0A9Q3F985</accession>
<dbReference type="CDD" id="cd03788">
    <property type="entry name" value="GT20_TPS"/>
    <property type="match status" value="1"/>
</dbReference>
<name>A0A9Q3F985_9BASI</name>
<keyword evidence="2" id="KW-0808">Transferase</keyword>
<dbReference type="Gene3D" id="3.40.50.2000">
    <property type="entry name" value="Glycogen Phosphorylase B"/>
    <property type="match status" value="2"/>
</dbReference>
<organism evidence="3 4">
    <name type="scientific">Austropuccinia psidii MF-1</name>
    <dbReference type="NCBI Taxonomy" id="1389203"/>
    <lineage>
        <taxon>Eukaryota</taxon>
        <taxon>Fungi</taxon>
        <taxon>Dikarya</taxon>
        <taxon>Basidiomycota</taxon>
        <taxon>Pucciniomycotina</taxon>
        <taxon>Pucciniomycetes</taxon>
        <taxon>Pucciniales</taxon>
        <taxon>Sphaerophragmiaceae</taxon>
        <taxon>Austropuccinia</taxon>
    </lineage>
</organism>
<evidence type="ECO:0000256" key="2">
    <source>
        <dbReference type="ARBA" id="ARBA00022679"/>
    </source>
</evidence>
<dbReference type="GO" id="GO:0003825">
    <property type="term" value="F:alpha,alpha-trehalose-phosphate synthase (UDP-forming) activity"/>
    <property type="evidence" value="ECO:0007669"/>
    <property type="project" value="TreeGrafter"/>
</dbReference>
<dbReference type="SUPFAM" id="SSF53756">
    <property type="entry name" value="UDP-Glycosyltransferase/glycogen phosphorylase"/>
    <property type="match status" value="1"/>
</dbReference>
<reference evidence="3" key="1">
    <citation type="submission" date="2021-03" db="EMBL/GenBank/DDBJ databases">
        <title>Draft genome sequence of rust myrtle Austropuccinia psidii MF-1, a brazilian biotype.</title>
        <authorList>
            <person name="Quecine M.C."/>
            <person name="Pachon D.M.R."/>
            <person name="Bonatelli M.L."/>
            <person name="Correr F.H."/>
            <person name="Franceschini L.M."/>
            <person name="Leite T.F."/>
            <person name="Margarido G.R.A."/>
            <person name="Almeida C.A."/>
            <person name="Ferrarezi J.A."/>
            <person name="Labate C.A."/>
        </authorList>
    </citation>
    <scope>NUCLEOTIDE SEQUENCE</scope>
    <source>
        <strain evidence="3">MF-1</strain>
    </source>
</reference>
<dbReference type="GO" id="GO:0034605">
    <property type="term" value="P:cellular response to heat"/>
    <property type="evidence" value="ECO:0007669"/>
    <property type="project" value="TreeGrafter"/>
</dbReference>
<evidence type="ECO:0000256" key="1">
    <source>
        <dbReference type="ARBA" id="ARBA00022676"/>
    </source>
</evidence>
<dbReference type="AlphaFoldDB" id="A0A9Q3F985"/>
<dbReference type="GO" id="GO:0005829">
    <property type="term" value="C:cytosol"/>
    <property type="evidence" value="ECO:0007669"/>
    <property type="project" value="TreeGrafter"/>
</dbReference>
<evidence type="ECO:0000313" key="4">
    <source>
        <dbReference type="Proteomes" id="UP000765509"/>
    </source>
</evidence>
<proteinExistence type="predicted"/>
<dbReference type="InterPro" id="IPR001830">
    <property type="entry name" value="Glyco_trans_20"/>
</dbReference>
<dbReference type="Pfam" id="PF00982">
    <property type="entry name" value="Glyco_transf_20"/>
    <property type="match status" value="1"/>
</dbReference>
<dbReference type="GO" id="GO:0005946">
    <property type="term" value="C:alpha,alpha-trehalose-phosphate synthase complex (UDP-forming)"/>
    <property type="evidence" value="ECO:0007669"/>
    <property type="project" value="TreeGrafter"/>
</dbReference>
<dbReference type="PANTHER" id="PTHR10788:SF106">
    <property type="entry name" value="BCDNA.GH08860"/>
    <property type="match status" value="1"/>
</dbReference>
<feature type="non-terminal residue" evidence="3">
    <location>
        <position position="1"/>
    </location>
</feature>
<dbReference type="GO" id="GO:0005992">
    <property type="term" value="P:trehalose biosynthetic process"/>
    <property type="evidence" value="ECO:0007669"/>
    <property type="project" value="InterPro"/>
</dbReference>
<dbReference type="PANTHER" id="PTHR10788">
    <property type="entry name" value="TREHALOSE-6-PHOSPHATE SYNTHASE"/>
    <property type="match status" value="1"/>
</dbReference>
<evidence type="ECO:0000313" key="3">
    <source>
        <dbReference type="EMBL" id="MBW0533827.1"/>
    </source>
</evidence>
<gene>
    <name evidence="3" type="ORF">O181_073542</name>
</gene>
<dbReference type="FunFam" id="3.40.50.2000:FF:000010">
    <property type="entry name" value="Alpha,alpha-trehalose-phosphate synthase"/>
    <property type="match status" value="1"/>
</dbReference>
<keyword evidence="4" id="KW-1185">Reference proteome</keyword>
<comment type="caution">
    <text evidence="3">The sequence shown here is derived from an EMBL/GenBank/DDBJ whole genome shotgun (WGS) entry which is preliminary data.</text>
</comment>
<evidence type="ECO:0008006" key="5">
    <source>
        <dbReference type="Google" id="ProtNLM"/>
    </source>
</evidence>
<sequence>NGFSNSVLWPFLHEQTEKIDYQVENWTAYRTANQEFANSAYSEIENTLIEGQNVMVWVQDYHLMLVPMMLRKLIDERAESPSNHAKRGKVQIGFFLHTPFPVVEIFKQLPVAQELLDGLLPSDLVGFHVEAYYKNFLAAIQELKGVPVPRPNHALTFNGRNIHADYFPIGIDPTQFEDALEKDPAQKQIKVYEEKFGHAKVIVGIDRLDYIKGLREKFQAFERFLEKNESWRGNVVLAQVVVPSREGVKAYDELKSQIIEMVQTINKKFSTDHYTPIHLMYQSVPFDELCALYAISDACLITSLKDGMNLVSYEYIASQQAKHGSLILSKNAGAATFLKGAILIDPVKTEEVAEAIEKALTLSKENRQANFKKNYAYVSTNTAAGWGLSFVAELKKIANDDALHNELQAVANDPKPSRQKLVF</sequence>
<dbReference type="EMBL" id="AVOT02038884">
    <property type="protein sequence ID" value="MBW0533827.1"/>
    <property type="molecule type" value="Genomic_DNA"/>
</dbReference>
<dbReference type="OrthoDB" id="755951at2759"/>
<dbReference type="GO" id="GO:0004805">
    <property type="term" value="F:trehalose-phosphatase activity"/>
    <property type="evidence" value="ECO:0007669"/>
    <property type="project" value="TreeGrafter"/>
</dbReference>
<dbReference type="Proteomes" id="UP000765509">
    <property type="component" value="Unassembled WGS sequence"/>
</dbReference>